<feature type="domain" description="OmpR/PhoB-type" evidence="3">
    <location>
        <begin position="21"/>
        <end position="134"/>
    </location>
</feature>
<dbReference type="Pfam" id="PF00486">
    <property type="entry name" value="Trans_reg_C"/>
    <property type="match status" value="1"/>
</dbReference>
<dbReference type="SUPFAM" id="SSF46894">
    <property type="entry name" value="C-terminal effector domain of the bipartite response regulators"/>
    <property type="match status" value="1"/>
</dbReference>
<evidence type="ECO:0000313" key="5">
    <source>
        <dbReference type="Proteomes" id="UP000229315"/>
    </source>
</evidence>
<organism evidence="4 5">
    <name type="scientific">Candidatus Kaiserbacteria bacterium CG10_big_fil_rev_8_21_14_0_10_45_20</name>
    <dbReference type="NCBI Taxonomy" id="1974607"/>
    <lineage>
        <taxon>Bacteria</taxon>
        <taxon>Candidatus Kaiseribacteriota</taxon>
    </lineage>
</organism>
<evidence type="ECO:0000256" key="1">
    <source>
        <dbReference type="ARBA" id="ARBA00023125"/>
    </source>
</evidence>
<dbReference type="InterPro" id="IPR036388">
    <property type="entry name" value="WH-like_DNA-bd_sf"/>
</dbReference>
<dbReference type="InterPro" id="IPR001867">
    <property type="entry name" value="OmpR/PhoB-type_DNA-bd"/>
</dbReference>
<proteinExistence type="predicted"/>
<dbReference type="Proteomes" id="UP000229315">
    <property type="component" value="Unassembled WGS sequence"/>
</dbReference>
<reference evidence="5" key="1">
    <citation type="submission" date="2017-09" db="EMBL/GenBank/DDBJ databases">
        <title>Depth-based differentiation of microbial function through sediment-hosted aquifers and enrichment of novel symbionts in the deep terrestrial subsurface.</title>
        <authorList>
            <person name="Probst A.J."/>
            <person name="Ladd B."/>
            <person name="Jarett J.K."/>
            <person name="Geller-Mcgrath D.E."/>
            <person name="Sieber C.M.K."/>
            <person name="Emerson J.B."/>
            <person name="Anantharaman K."/>
            <person name="Thomas B.C."/>
            <person name="Malmstrom R."/>
            <person name="Stieglmeier M."/>
            <person name="Klingl A."/>
            <person name="Woyke T."/>
            <person name="Ryan C.M."/>
            <person name="Banfield J.F."/>
        </authorList>
    </citation>
    <scope>NUCLEOTIDE SEQUENCE [LARGE SCALE GENOMIC DNA]</scope>
</reference>
<name>A0A2H0UGC6_9BACT</name>
<dbReference type="AlphaFoldDB" id="A0A2H0UGC6"/>
<dbReference type="GO" id="GO:0000160">
    <property type="term" value="P:phosphorelay signal transduction system"/>
    <property type="evidence" value="ECO:0007669"/>
    <property type="project" value="InterPro"/>
</dbReference>
<evidence type="ECO:0000256" key="2">
    <source>
        <dbReference type="PROSITE-ProRule" id="PRU01091"/>
    </source>
</evidence>
<evidence type="ECO:0000259" key="3">
    <source>
        <dbReference type="PROSITE" id="PS51755"/>
    </source>
</evidence>
<dbReference type="InterPro" id="IPR016032">
    <property type="entry name" value="Sig_transdc_resp-reg_C-effctor"/>
</dbReference>
<feature type="DNA-binding region" description="OmpR/PhoB-type" evidence="2">
    <location>
        <begin position="21"/>
        <end position="134"/>
    </location>
</feature>
<sequence length="135" mass="15494">MSFVYGMERYDPHQSLLDKISRKNDREGGVPKARILFNCNKQCIYYNRKKVHLKPQEFQLLWLLYRANGAVLRNAELENFLYDQQLFDNADIPLTSDSCISAAVFTLGKKLRAMSDGKVTIVRQRNVGGYALSVS</sequence>
<accession>A0A2H0UGC6</accession>
<gene>
    <name evidence="4" type="ORF">COU15_00050</name>
</gene>
<dbReference type="Gene3D" id="1.10.10.10">
    <property type="entry name" value="Winged helix-like DNA-binding domain superfamily/Winged helix DNA-binding domain"/>
    <property type="match status" value="1"/>
</dbReference>
<evidence type="ECO:0000313" key="4">
    <source>
        <dbReference type="EMBL" id="PIR85474.1"/>
    </source>
</evidence>
<protein>
    <recommendedName>
        <fullName evidence="3">OmpR/PhoB-type domain-containing protein</fullName>
    </recommendedName>
</protein>
<dbReference type="GO" id="GO:0006355">
    <property type="term" value="P:regulation of DNA-templated transcription"/>
    <property type="evidence" value="ECO:0007669"/>
    <property type="project" value="InterPro"/>
</dbReference>
<comment type="caution">
    <text evidence="4">The sequence shown here is derived from an EMBL/GenBank/DDBJ whole genome shotgun (WGS) entry which is preliminary data.</text>
</comment>
<dbReference type="GO" id="GO:0003677">
    <property type="term" value="F:DNA binding"/>
    <property type="evidence" value="ECO:0007669"/>
    <property type="project" value="UniProtKB-UniRule"/>
</dbReference>
<keyword evidence="1 2" id="KW-0238">DNA-binding</keyword>
<dbReference type="PROSITE" id="PS51755">
    <property type="entry name" value="OMPR_PHOB"/>
    <property type="match status" value="1"/>
</dbReference>
<dbReference type="EMBL" id="PFBH01000001">
    <property type="protein sequence ID" value="PIR85474.1"/>
    <property type="molecule type" value="Genomic_DNA"/>
</dbReference>